<dbReference type="EMBL" id="HBNR01032253">
    <property type="protein sequence ID" value="CAE4586801.1"/>
    <property type="molecule type" value="Transcribed_RNA"/>
</dbReference>
<keyword evidence="1" id="KW-0677">Repeat</keyword>
<feature type="repeat" description="ANK" evidence="3">
    <location>
        <begin position="415"/>
        <end position="447"/>
    </location>
</feature>
<sequence length="469" mass="50959">MRQPQEARRRDGRAEEGPRTCRVALEEWSDGRLRQLQEELRQLGCCRPAERRARLRALQLELHPDKQPPELRKAAQPLFLMVQREWELLHEADGGAGFAKECSGGGPGDGQHKQRSGPQRRSISVLERLFDREDQAGRLGDMLVHVATGVGWPIGKFSLPISATMKEVKHRLQESCSIPVLRQRLQCRATLRFLDDTDLVKSLKEPRCLYLAELPYDVDRGKVLLEAARSGDTKAAERALLDQADPDFADDGWTPLLVAAWAGHVEVANLLCLVGAFKDVLAPAGETPLVLAAEGGHLGMIRFLCSVGLDKDGAARNGATPLTLASSRGLLSTVRLLCQSRADIDKAGPNGSTPLHQAARNGHVDVVRLLCRGGADRERAAGSGATPLLAAVGLGHAEVVRLLCEVGADKYCEANSYAPLHLAAAEGHLEIVKTLCAARADPLRTNEDGATPLSMALLNNRQHVVRFLA</sequence>
<dbReference type="PRINTS" id="PR01415">
    <property type="entry name" value="ANKYRIN"/>
</dbReference>
<protein>
    <submittedName>
        <fullName evidence="5">Uncharacterized protein</fullName>
    </submittedName>
</protein>
<dbReference type="InterPro" id="IPR036770">
    <property type="entry name" value="Ankyrin_rpt-contain_sf"/>
</dbReference>
<evidence type="ECO:0000256" key="1">
    <source>
        <dbReference type="ARBA" id="ARBA00022737"/>
    </source>
</evidence>
<feature type="repeat" description="ANK" evidence="3">
    <location>
        <begin position="350"/>
        <end position="376"/>
    </location>
</feature>
<feature type="repeat" description="ANK" evidence="3">
    <location>
        <begin position="251"/>
        <end position="276"/>
    </location>
</feature>
<dbReference type="PROSITE" id="PS50088">
    <property type="entry name" value="ANK_REPEAT"/>
    <property type="match status" value="6"/>
</dbReference>
<evidence type="ECO:0000256" key="2">
    <source>
        <dbReference type="ARBA" id="ARBA00023043"/>
    </source>
</evidence>
<evidence type="ECO:0000256" key="3">
    <source>
        <dbReference type="PROSITE-ProRule" id="PRU00023"/>
    </source>
</evidence>
<gene>
    <name evidence="5" type="ORF">AMON00008_LOCUS22100</name>
</gene>
<evidence type="ECO:0000256" key="4">
    <source>
        <dbReference type="SAM" id="MobiDB-lite"/>
    </source>
</evidence>
<dbReference type="SMART" id="SM00248">
    <property type="entry name" value="ANK"/>
    <property type="match status" value="6"/>
</dbReference>
<dbReference type="PROSITE" id="PS50297">
    <property type="entry name" value="ANK_REP_REGION"/>
    <property type="match status" value="6"/>
</dbReference>
<dbReference type="PANTHER" id="PTHR24198">
    <property type="entry name" value="ANKYRIN REPEAT AND PROTEIN KINASE DOMAIN-CONTAINING PROTEIN"/>
    <property type="match status" value="1"/>
</dbReference>
<keyword evidence="2 3" id="KW-0040">ANK repeat</keyword>
<evidence type="ECO:0000313" key="5">
    <source>
        <dbReference type="EMBL" id="CAE4586801.1"/>
    </source>
</evidence>
<dbReference type="CDD" id="cd17039">
    <property type="entry name" value="Ubl_ubiquitin_like"/>
    <property type="match status" value="1"/>
</dbReference>
<name>A0A7S4QKY9_9DINO</name>
<reference evidence="5" key="1">
    <citation type="submission" date="2021-01" db="EMBL/GenBank/DDBJ databases">
        <authorList>
            <person name="Corre E."/>
            <person name="Pelletier E."/>
            <person name="Niang G."/>
            <person name="Scheremetjew M."/>
            <person name="Finn R."/>
            <person name="Kale V."/>
            <person name="Holt S."/>
            <person name="Cochrane G."/>
            <person name="Meng A."/>
            <person name="Brown T."/>
            <person name="Cohen L."/>
        </authorList>
    </citation>
    <scope>NUCLEOTIDE SEQUENCE</scope>
    <source>
        <strain evidence="5">CCMP3105</strain>
    </source>
</reference>
<organism evidence="5">
    <name type="scientific">Alexandrium monilatum</name>
    <dbReference type="NCBI Taxonomy" id="311494"/>
    <lineage>
        <taxon>Eukaryota</taxon>
        <taxon>Sar</taxon>
        <taxon>Alveolata</taxon>
        <taxon>Dinophyceae</taxon>
        <taxon>Gonyaulacales</taxon>
        <taxon>Pyrocystaceae</taxon>
        <taxon>Alexandrium</taxon>
    </lineage>
</organism>
<dbReference type="SUPFAM" id="SSF48403">
    <property type="entry name" value="Ankyrin repeat"/>
    <property type="match status" value="1"/>
</dbReference>
<feature type="repeat" description="ANK" evidence="3">
    <location>
        <begin position="383"/>
        <end position="409"/>
    </location>
</feature>
<dbReference type="AlphaFoldDB" id="A0A7S4QKY9"/>
<feature type="region of interest" description="Disordered" evidence="4">
    <location>
        <begin position="97"/>
        <end position="121"/>
    </location>
</feature>
<dbReference type="InterPro" id="IPR002110">
    <property type="entry name" value="Ankyrin_rpt"/>
</dbReference>
<feature type="repeat" description="ANK" evidence="3">
    <location>
        <begin position="284"/>
        <end position="316"/>
    </location>
</feature>
<dbReference type="Pfam" id="PF12796">
    <property type="entry name" value="Ank_2"/>
    <property type="match status" value="3"/>
</dbReference>
<dbReference type="PANTHER" id="PTHR24198:SF165">
    <property type="entry name" value="ANKYRIN REPEAT-CONTAINING PROTEIN-RELATED"/>
    <property type="match status" value="1"/>
</dbReference>
<feature type="repeat" description="ANK" evidence="3">
    <location>
        <begin position="317"/>
        <end position="349"/>
    </location>
</feature>
<accession>A0A7S4QKY9</accession>
<proteinExistence type="predicted"/>
<dbReference type="Gene3D" id="1.25.40.20">
    <property type="entry name" value="Ankyrin repeat-containing domain"/>
    <property type="match status" value="2"/>
</dbReference>